<sequence>MFNKQRFSQLRRQSRRWQNAVTAKVFRSPEITIRSTNFDEQLQEVVKEVAKRALNHFSAESEVASFIKKKFDELLGPSWHCIVGRNFGSHVECTFYVHLIYSKIAVILYKID</sequence>
<accession>A0A915PQ90</accession>
<dbReference type="Proteomes" id="UP000887581">
    <property type="component" value="Unplaced"/>
</dbReference>
<evidence type="ECO:0000256" key="9">
    <source>
        <dbReference type="ARBA" id="ARBA00023242"/>
    </source>
</evidence>
<protein>
    <recommendedName>
        <fullName evidence="10">Dynein light chain</fullName>
    </recommendedName>
</protein>
<proteinExistence type="inferred from homology"/>
<dbReference type="GO" id="GO:0045505">
    <property type="term" value="F:dynein intermediate chain binding"/>
    <property type="evidence" value="ECO:0007669"/>
    <property type="project" value="TreeGrafter"/>
</dbReference>
<evidence type="ECO:0000256" key="6">
    <source>
        <dbReference type="ARBA" id="ARBA00022816"/>
    </source>
</evidence>
<dbReference type="PANTHER" id="PTHR11886">
    <property type="entry name" value="DYNEIN LIGHT CHAIN"/>
    <property type="match status" value="1"/>
</dbReference>
<evidence type="ECO:0000256" key="2">
    <source>
        <dbReference type="ARBA" id="ARBA00004245"/>
    </source>
</evidence>
<dbReference type="GO" id="GO:0051028">
    <property type="term" value="P:mRNA transport"/>
    <property type="evidence" value="ECO:0007669"/>
    <property type="project" value="UniProtKB-KW"/>
</dbReference>
<dbReference type="GO" id="GO:0007017">
    <property type="term" value="P:microtubule-based process"/>
    <property type="evidence" value="ECO:0007669"/>
    <property type="project" value="InterPro"/>
</dbReference>
<dbReference type="SMART" id="SM01375">
    <property type="entry name" value="Dynein_light"/>
    <property type="match status" value="1"/>
</dbReference>
<dbReference type="GO" id="GO:0015031">
    <property type="term" value="P:protein transport"/>
    <property type="evidence" value="ECO:0007669"/>
    <property type="project" value="UniProtKB-KW"/>
</dbReference>
<evidence type="ECO:0000256" key="1">
    <source>
        <dbReference type="ARBA" id="ARBA00004123"/>
    </source>
</evidence>
<keyword evidence="7" id="KW-0653">Protein transport</keyword>
<evidence type="ECO:0000313" key="11">
    <source>
        <dbReference type="Proteomes" id="UP000887581"/>
    </source>
</evidence>
<evidence type="ECO:0000256" key="3">
    <source>
        <dbReference type="ARBA" id="ARBA00022448"/>
    </source>
</evidence>
<keyword evidence="10" id="KW-0505">Motor protein</keyword>
<keyword evidence="4 10" id="KW-0963">Cytoplasm</keyword>
<evidence type="ECO:0000256" key="7">
    <source>
        <dbReference type="ARBA" id="ARBA00022927"/>
    </source>
</evidence>
<dbReference type="SUPFAM" id="SSF54648">
    <property type="entry name" value="DLC"/>
    <property type="match status" value="1"/>
</dbReference>
<comment type="subcellular location">
    <subcellularLocation>
        <location evidence="2 10">Cytoplasm</location>
        <location evidence="2 10">Cytoskeleton</location>
    </subcellularLocation>
    <subcellularLocation>
        <location evidence="1">Nucleus</location>
    </subcellularLocation>
</comment>
<evidence type="ECO:0000256" key="8">
    <source>
        <dbReference type="ARBA" id="ARBA00023212"/>
    </source>
</evidence>
<evidence type="ECO:0000256" key="5">
    <source>
        <dbReference type="ARBA" id="ARBA00022701"/>
    </source>
</evidence>
<dbReference type="GO" id="GO:0005634">
    <property type="term" value="C:nucleus"/>
    <property type="evidence" value="ECO:0007669"/>
    <property type="project" value="UniProtKB-SubCell"/>
</dbReference>
<keyword evidence="5 10" id="KW-0493">Microtubule</keyword>
<keyword evidence="11" id="KW-1185">Reference proteome</keyword>
<comment type="similarity">
    <text evidence="10">Belongs to the dynein light chain family.</text>
</comment>
<dbReference type="AlphaFoldDB" id="A0A915PQ90"/>
<keyword evidence="10" id="KW-0243">Dynein</keyword>
<name>A0A915PQ90_9BILA</name>
<dbReference type="Pfam" id="PF01221">
    <property type="entry name" value="Dynein_light"/>
    <property type="match status" value="1"/>
</dbReference>
<dbReference type="GO" id="GO:0005868">
    <property type="term" value="C:cytoplasmic dynein complex"/>
    <property type="evidence" value="ECO:0007669"/>
    <property type="project" value="TreeGrafter"/>
</dbReference>
<dbReference type="PANTHER" id="PTHR11886:SF88">
    <property type="entry name" value="DYNEIN LIGHT CHAIN"/>
    <property type="match status" value="1"/>
</dbReference>
<evidence type="ECO:0000256" key="10">
    <source>
        <dbReference type="RuleBase" id="RU365010"/>
    </source>
</evidence>
<organism evidence="11 12">
    <name type="scientific">Setaria digitata</name>
    <dbReference type="NCBI Taxonomy" id="48799"/>
    <lineage>
        <taxon>Eukaryota</taxon>
        <taxon>Metazoa</taxon>
        <taxon>Ecdysozoa</taxon>
        <taxon>Nematoda</taxon>
        <taxon>Chromadorea</taxon>
        <taxon>Rhabditida</taxon>
        <taxon>Spirurina</taxon>
        <taxon>Spiruromorpha</taxon>
        <taxon>Filarioidea</taxon>
        <taxon>Setariidae</taxon>
        <taxon>Setaria</taxon>
    </lineage>
</organism>
<dbReference type="Gene3D" id="3.30.740.10">
    <property type="entry name" value="Protein Inhibitor Of Neuronal Nitric Oxide Synthase"/>
    <property type="match status" value="1"/>
</dbReference>
<keyword evidence="8 10" id="KW-0206">Cytoskeleton</keyword>
<dbReference type="InterPro" id="IPR037177">
    <property type="entry name" value="DLC_sf"/>
</dbReference>
<dbReference type="WBParaSite" id="sdigi.contig23.g1927.t1">
    <property type="protein sequence ID" value="sdigi.contig23.g1927.t1"/>
    <property type="gene ID" value="sdigi.contig23.g1927"/>
</dbReference>
<dbReference type="FunFam" id="3.30.740.10:FF:000005">
    <property type="entry name" value="Dynein light chain"/>
    <property type="match status" value="1"/>
</dbReference>
<evidence type="ECO:0000313" key="12">
    <source>
        <dbReference type="WBParaSite" id="sdigi.contig23.g1927.t1"/>
    </source>
</evidence>
<reference evidence="12" key="1">
    <citation type="submission" date="2022-11" db="UniProtKB">
        <authorList>
            <consortium name="WormBaseParasite"/>
        </authorList>
    </citation>
    <scope>IDENTIFICATION</scope>
</reference>
<evidence type="ECO:0000256" key="4">
    <source>
        <dbReference type="ARBA" id="ARBA00022490"/>
    </source>
</evidence>
<dbReference type="InterPro" id="IPR001372">
    <property type="entry name" value="Dynein_light_chain_typ-1/2"/>
</dbReference>
<keyword evidence="6" id="KW-0509">mRNA transport</keyword>
<keyword evidence="9" id="KW-0539">Nucleus</keyword>
<keyword evidence="3" id="KW-0813">Transport</keyword>
<dbReference type="GO" id="GO:0005874">
    <property type="term" value="C:microtubule"/>
    <property type="evidence" value="ECO:0007669"/>
    <property type="project" value="UniProtKB-KW"/>
</dbReference>